<gene>
    <name evidence="2" type="ORF">BVC80_9073g109</name>
</gene>
<evidence type="ECO:0000313" key="3">
    <source>
        <dbReference type="Proteomes" id="UP000195402"/>
    </source>
</evidence>
<name>A0A200PTY7_MACCD</name>
<evidence type="ECO:0000256" key="1">
    <source>
        <dbReference type="SAM" id="Phobius"/>
    </source>
</evidence>
<evidence type="ECO:0000313" key="2">
    <source>
        <dbReference type="EMBL" id="OVA01668.1"/>
    </source>
</evidence>
<keyword evidence="3" id="KW-1185">Reference proteome</keyword>
<accession>A0A200PTY7</accession>
<keyword evidence="1" id="KW-0472">Membrane</keyword>
<dbReference type="PANTHER" id="PTHR37223:SF1">
    <property type="entry name" value="OS08G0528601 PROTEIN"/>
    <property type="match status" value="1"/>
</dbReference>
<feature type="transmembrane region" description="Helical" evidence="1">
    <location>
        <begin position="20"/>
        <end position="47"/>
    </location>
</feature>
<keyword evidence="1" id="KW-1133">Transmembrane helix</keyword>
<dbReference type="EMBL" id="MVGT01004040">
    <property type="protein sequence ID" value="OVA01668.1"/>
    <property type="molecule type" value="Genomic_DNA"/>
</dbReference>
<dbReference type="FunCoup" id="A0A200PTY7">
    <property type="interactions" value="346"/>
</dbReference>
<dbReference type="InParanoid" id="A0A200PTY7"/>
<sequence>MPPGRVGAPRRSESALTRAVNAVFAFFRLAEFEILFVLFFLVAFLIFKDLVSHPSIYLSIYLSSPLSC</sequence>
<dbReference type="PANTHER" id="PTHR37223">
    <property type="entry name" value="OS08G0528601 PROTEIN"/>
    <property type="match status" value="1"/>
</dbReference>
<reference evidence="2 3" key="1">
    <citation type="journal article" date="2017" name="Mol. Plant">
        <title>The Genome of Medicinal Plant Macleaya cordata Provides New Insights into Benzylisoquinoline Alkaloids Metabolism.</title>
        <authorList>
            <person name="Liu X."/>
            <person name="Liu Y."/>
            <person name="Huang P."/>
            <person name="Ma Y."/>
            <person name="Qing Z."/>
            <person name="Tang Q."/>
            <person name="Cao H."/>
            <person name="Cheng P."/>
            <person name="Zheng Y."/>
            <person name="Yuan Z."/>
            <person name="Zhou Y."/>
            <person name="Liu J."/>
            <person name="Tang Z."/>
            <person name="Zhuo Y."/>
            <person name="Zhang Y."/>
            <person name="Yu L."/>
            <person name="Huang J."/>
            <person name="Yang P."/>
            <person name="Peng Q."/>
            <person name="Zhang J."/>
            <person name="Jiang W."/>
            <person name="Zhang Z."/>
            <person name="Lin K."/>
            <person name="Ro D.K."/>
            <person name="Chen X."/>
            <person name="Xiong X."/>
            <person name="Shang Y."/>
            <person name="Huang S."/>
            <person name="Zeng J."/>
        </authorList>
    </citation>
    <scope>NUCLEOTIDE SEQUENCE [LARGE SCALE GENOMIC DNA]</scope>
    <source>
        <strain evidence="3">cv. BLH2017</strain>
        <tissue evidence="2">Root</tissue>
    </source>
</reference>
<organism evidence="2 3">
    <name type="scientific">Macleaya cordata</name>
    <name type="common">Five-seeded plume-poppy</name>
    <name type="synonym">Bocconia cordata</name>
    <dbReference type="NCBI Taxonomy" id="56857"/>
    <lineage>
        <taxon>Eukaryota</taxon>
        <taxon>Viridiplantae</taxon>
        <taxon>Streptophyta</taxon>
        <taxon>Embryophyta</taxon>
        <taxon>Tracheophyta</taxon>
        <taxon>Spermatophyta</taxon>
        <taxon>Magnoliopsida</taxon>
        <taxon>Ranunculales</taxon>
        <taxon>Papaveraceae</taxon>
        <taxon>Papaveroideae</taxon>
        <taxon>Macleaya</taxon>
    </lineage>
</organism>
<protein>
    <submittedName>
        <fullName evidence="2">Uncharacterized protein</fullName>
    </submittedName>
</protein>
<keyword evidence="1" id="KW-0812">Transmembrane</keyword>
<dbReference type="AlphaFoldDB" id="A0A200PTY7"/>
<proteinExistence type="predicted"/>
<comment type="caution">
    <text evidence="2">The sequence shown here is derived from an EMBL/GenBank/DDBJ whole genome shotgun (WGS) entry which is preliminary data.</text>
</comment>
<dbReference type="Proteomes" id="UP000195402">
    <property type="component" value="Unassembled WGS sequence"/>
</dbReference>
<dbReference type="GO" id="GO:0006979">
    <property type="term" value="P:response to oxidative stress"/>
    <property type="evidence" value="ECO:0007669"/>
    <property type="project" value="TreeGrafter"/>
</dbReference>
<dbReference type="STRING" id="56857.A0A200PTY7"/>